<protein>
    <submittedName>
        <fullName evidence="2">Uncharacterized protein</fullName>
    </submittedName>
</protein>
<name>A0A5C6C2F5_9BACT</name>
<accession>A0A5C6C2F5</accession>
<dbReference type="AlphaFoldDB" id="A0A5C6C2F5"/>
<evidence type="ECO:0000256" key="1">
    <source>
        <dbReference type="SAM" id="MobiDB-lite"/>
    </source>
</evidence>
<dbReference type="Proteomes" id="UP000319908">
    <property type="component" value="Unassembled WGS sequence"/>
</dbReference>
<evidence type="ECO:0000313" key="2">
    <source>
        <dbReference type="EMBL" id="TWU18187.1"/>
    </source>
</evidence>
<dbReference type="RefSeq" id="WP_302117190.1">
    <property type="nucleotide sequence ID" value="NZ_SJPU01000001.1"/>
</dbReference>
<feature type="region of interest" description="Disordered" evidence="1">
    <location>
        <begin position="1"/>
        <end position="21"/>
    </location>
</feature>
<evidence type="ECO:0000313" key="3">
    <source>
        <dbReference type="Proteomes" id="UP000319908"/>
    </source>
</evidence>
<comment type="caution">
    <text evidence="2">The sequence shown here is derived from an EMBL/GenBank/DDBJ whole genome shotgun (WGS) entry which is preliminary data.</text>
</comment>
<keyword evidence="3" id="KW-1185">Reference proteome</keyword>
<gene>
    <name evidence="2" type="ORF">Poly21_03420</name>
</gene>
<sequence length="194" mass="21362">MANDEHGCEPEKPGSFFAESKIGSNRRDDLVLPTRKLSDREDLLAEGVNLPERGRITEPNKGREWIVGWRDGTALSLFDGADRVFQFNTSGQLRRVFLAGQKLAARDGELSRLTRRSDAAGRMAFDTIALSTQRRDQVLQCLQVSLSELAQILASGNPQIETIGLPPNVFSGRLQRWLDDVNPVVIAHGPGVVG</sequence>
<organism evidence="2 3">
    <name type="scientific">Allorhodopirellula heiligendammensis</name>
    <dbReference type="NCBI Taxonomy" id="2714739"/>
    <lineage>
        <taxon>Bacteria</taxon>
        <taxon>Pseudomonadati</taxon>
        <taxon>Planctomycetota</taxon>
        <taxon>Planctomycetia</taxon>
        <taxon>Pirellulales</taxon>
        <taxon>Pirellulaceae</taxon>
        <taxon>Allorhodopirellula</taxon>
    </lineage>
</organism>
<feature type="compositionally biased region" description="Basic and acidic residues" evidence="1">
    <location>
        <begin position="1"/>
        <end position="12"/>
    </location>
</feature>
<reference evidence="2 3" key="1">
    <citation type="journal article" date="2020" name="Antonie Van Leeuwenhoek">
        <title>Rhodopirellula heiligendammensis sp. nov., Rhodopirellula pilleata sp. nov., and Rhodopirellula solitaria sp. nov. isolated from natural or artificial marine surfaces in Northern Germany and California, USA, and emended description of the genus Rhodopirellula.</title>
        <authorList>
            <person name="Kallscheuer N."/>
            <person name="Wiegand S."/>
            <person name="Jogler M."/>
            <person name="Boedeker C."/>
            <person name="Peeters S.H."/>
            <person name="Rast P."/>
            <person name="Heuer A."/>
            <person name="Jetten M.S.M."/>
            <person name="Rohde M."/>
            <person name="Jogler C."/>
        </authorList>
    </citation>
    <scope>NUCLEOTIDE SEQUENCE [LARGE SCALE GENOMIC DNA]</scope>
    <source>
        <strain evidence="2 3">Poly21</strain>
    </source>
</reference>
<proteinExistence type="predicted"/>
<dbReference type="EMBL" id="SJPU01000001">
    <property type="protein sequence ID" value="TWU18187.1"/>
    <property type="molecule type" value="Genomic_DNA"/>
</dbReference>